<accession>A0A9P7Z287</accession>
<name>A0A9P7Z287_9HELO</name>
<organism evidence="2 3">
    <name type="scientific">Calycina marina</name>
    <dbReference type="NCBI Taxonomy" id="1763456"/>
    <lineage>
        <taxon>Eukaryota</taxon>
        <taxon>Fungi</taxon>
        <taxon>Dikarya</taxon>
        <taxon>Ascomycota</taxon>
        <taxon>Pezizomycotina</taxon>
        <taxon>Leotiomycetes</taxon>
        <taxon>Helotiales</taxon>
        <taxon>Pezizellaceae</taxon>
        <taxon>Calycina</taxon>
    </lineage>
</organism>
<comment type="caution">
    <text evidence="2">The sequence shown here is derived from an EMBL/GenBank/DDBJ whole genome shotgun (WGS) entry which is preliminary data.</text>
</comment>
<gene>
    <name evidence="2" type="ORF">BJ878DRAFT_97109</name>
</gene>
<feature type="region of interest" description="Disordered" evidence="1">
    <location>
        <begin position="77"/>
        <end position="121"/>
    </location>
</feature>
<feature type="compositionally biased region" description="Low complexity" evidence="1">
    <location>
        <begin position="77"/>
        <end position="86"/>
    </location>
</feature>
<evidence type="ECO:0000256" key="1">
    <source>
        <dbReference type="SAM" id="MobiDB-lite"/>
    </source>
</evidence>
<protein>
    <submittedName>
        <fullName evidence="2">Uncharacterized protein</fullName>
    </submittedName>
</protein>
<dbReference type="Proteomes" id="UP000887226">
    <property type="component" value="Unassembled WGS sequence"/>
</dbReference>
<dbReference type="EMBL" id="MU253941">
    <property type="protein sequence ID" value="KAG9243926.1"/>
    <property type="molecule type" value="Genomic_DNA"/>
</dbReference>
<evidence type="ECO:0000313" key="2">
    <source>
        <dbReference type="EMBL" id="KAG9243926.1"/>
    </source>
</evidence>
<proteinExistence type="predicted"/>
<reference evidence="2" key="1">
    <citation type="journal article" date="2021" name="IMA Fungus">
        <title>Genomic characterization of three marine fungi, including Emericellopsis atlantica sp. nov. with signatures of a generalist lifestyle and marine biomass degradation.</title>
        <authorList>
            <person name="Hagestad O.C."/>
            <person name="Hou L."/>
            <person name="Andersen J.H."/>
            <person name="Hansen E.H."/>
            <person name="Altermark B."/>
            <person name="Li C."/>
            <person name="Kuhnert E."/>
            <person name="Cox R.J."/>
            <person name="Crous P.W."/>
            <person name="Spatafora J.W."/>
            <person name="Lail K."/>
            <person name="Amirebrahimi M."/>
            <person name="Lipzen A."/>
            <person name="Pangilinan J."/>
            <person name="Andreopoulos W."/>
            <person name="Hayes R.D."/>
            <person name="Ng V."/>
            <person name="Grigoriev I.V."/>
            <person name="Jackson S.A."/>
            <person name="Sutton T.D.S."/>
            <person name="Dobson A.D.W."/>
            <person name="Rama T."/>
        </authorList>
    </citation>
    <scope>NUCLEOTIDE SEQUENCE</scope>
    <source>
        <strain evidence="2">TRa3180A</strain>
    </source>
</reference>
<dbReference type="AlphaFoldDB" id="A0A9P7Z287"/>
<keyword evidence="3" id="KW-1185">Reference proteome</keyword>
<evidence type="ECO:0000313" key="3">
    <source>
        <dbReference type="Proteomes" id="UP000887226"/>
    </source>
</evidence>
<sequence length="240" mass="27060">MLTQTGQSRCCCTTPLQHHPTNGNMHLPPYLLKLPRRPYKPSQTQLLPQILFVATTPIRHAVPPHLVPACPSPISLSIPSTPSTSSQRRTHADIASHPRPSPIPSSKSRHTLGESGKPSLRMHTSTIGCKARLSPIFEKRGVMKIVWMIERSRPFGLLVARATRKIKFSHIFLWERFSGCLILSHVLMCACRRVLRANFECCVSGKMDTILAFSQECSFWYWFSVKVIPVLYTYTNSISP</sequence>